<dbReference type="Pfam" id="PF05135">
    <property type="entry name" value="Phage_connect_1"/>
    <property type="match status" value="1"/>
</dbReference>
<evidence type="ECO:0008006" key="3">
    <source>
        <dbReference type="Google" id="ProtNLM"/>
    </source>
</evidence>
<gene>
    <name evidence="1" type="ORF">FYJ91_20450</name>
</gene>
<dbReference type="InterPro" id="IPR006450">
    <property type="entry name" value="Phage_HK97_gp6-like"/>
</dbReference>
<organism evidence="1 2">
    <name type="scientific">Sphingomonas montanisoli</name>
    <dbReference type="NCBI Taxonomy" id="2606412"/>
    <lineage>
        <taxon>Bacteria</taxon>
        <taxon>Pseudomonadati</taxon>
        <taxon>Pseudomonadota</taxon>
        <taxon>Alphaproteobacteria</taxon>
        <taxon>Sphingomonadales</taxon>
        <taxon>Sphingomonadaceae</taxon>
        <taxon>Sphingomonas</taxon>
    </lineage>
</organism>
<dbReference type="InterPro" id="IPR021146">
    <property type="entry name" value="Phage_gp6-like_head-tail"/>
</dbReference>
<dbReference type="NCBIfam" id="TIGR02215">
    <property type="entry name" value="phage_chp_gp8"/>
    <property type="match status" value="1"/>
</dbReference>
<protein>
    <recommendedName>
        <fullName evidence="3">Phage gp6-like head-tail connector protein</fullName>
    </recommendedName>
</protein>
<reference evidence="1 2" key="1">
    <citation type="submission" date="2019-08" db="EMBL/GenBank/DDBJ databases">
        <authorList>
            <person name="Wang G."/>
            <person name="Xu Z."/>
        </authorList>
    </citation>
    <scope>NUCLEOTIDE SEQUENCE [LARGE SCALE GENOMIC DNA]</scope>
    <source>
        <strain evidence="1 2">ZX</strain>
    </source>
</reference>
<dbReference type="CDD" id="cd08054">
    <property type="entry name" value="gp6"/>
    <property type="match status" value="1"/>
</dbReference>
<dbReference type="InterPro" id="IPR011738">
    <property type="entry name" value="Phage_CHP"/>
</dbReference>
<proteinExistence type="predicted"/>
<evidence type="ECO:0000313" key="2">
    <source>
        <dbReference type="Proteomes" id="UP000322077"/>
    </source>
</evidence>
<dbReference type="RefSeq" id="WP_149524180.1">
    <property type="nucleotide sequence ID" value="NZ_VTOU01000010.1"/>
</dbReference>
<name>A0A5D9BYC0_9SPHN</name>
<dbReference type="AlphaFoldDB" id="A0A5D9BYC0"/>
<dbReference type="Proteomes" id="UP000322077">
    <property type="component" value="Unassembled WGS sequence"/>
</dbReference>
<comment type="caution">
    <text evidence="1">The sequence shown here is derived from an EMBL/GenBank/DDBJ whole genome shotgun (WGS) entry which is preliminary data.</text>
</comment>
<sequence length="175" mass="19034">MAEPVSLELAKQQLRLEADFADEDELISGIIADARAWVESHTGQTLIEGAKVEYLKPACQQLLTWPVNEVTEVSYIDAGGLEHELDAGGFAIRTKFRPARVQFFGSAAYSILRSAAAVKVTMQAGYAAADMPRGAIRAMLILITGYYERRDTGGLGGDVEKAAAAACRNMRLRRL</sequence>
<keyword evidence="2" id="KW-1185">Reference proteome</keyword>
<evidence type="ECO:0000313" key="1">
    <source>
        <dbReference type="EMBL" id="TZG23887.1"/>
    </source>
</evidence>
<dbReference type="NCBIfam" id="TIGR01560">
    <property type="entry name" value="put_DNA_pack"/>
    <property type="match status" value="1"/>
</dbReference>
<accession>A0A5D9BYC0</accession>
<dbReference type="Gene3D" id="1.10.3230.30">
    <property type="entry name" value="Phage gp6-like head-tail connector protein"/>
    <property type="match status" value="1"/>
</dbReference>
<dbReference type="EMBL" id="VTOU01000010">
    <property type="protein sequence ID" value="TZG23887.1"/>
    <property type="molecule type" value="Genomic_DNA"/>
</dbReference>